<dbReference type="AlphaFoldDB" id="A0ABD1CJ62"/>
<accession>A0ABD1CJ62</accession>
<keyword evidence="5" id="KW-1185">Reference proteome</keyword>
<dbReference type="PROSITE" id="PS00674">
    <property type="entry name" value="AAA"/>
    <property type="match status" value="1"/>
</dbReference>
<feature type="domain" description="ATPase AAA-type core" evidence="3">
    <location>
        <begin position="144"/>
        <end position="202"/>
    </location>
</feature>
<dbReference type="GO" id="GO:0005524">
    <property type="term" value="F:ATP binding"/>
    <property type="evidence" value="ECO:0007669"/>
    <property type="project" value="UniProtKB-KW"/>
</dbReference>
<name>A0ABD1CJ62_CULPP</name>
<dbReference type="PANTHER" id="PTHR48470">
    <property type="entry name" value="CELL DIVISION CONTROL PROTEIN 48 C ISOFORM 1"/>
    <property type="match status" value="1"/>
</dbReference>
<feature type="region of interest" description="Disordered" evidence="2">
    <location>
        <begin position="109"/>
        <end position="147"/>
    </location>
</feature>
<dbReference type="InterPro" id="IPR055278">
    <property type="entry name" value="CDC48c"/>
</dbReference>
<dbReference type="Gene3D" id="1.10.8.60">
    <property type="match status" value="1"/>
</dbReference>
<keyword evidence="1" id="KW-0067">ATP-binding</keyword>
<dbReference type="InterPro" id="IPR027417">
    <property type="entry name" value="P-loop_NTPase"/>
</dbReference>
<proteinExistence type="inferred from homology"/>
<dbReference type="Gene3D" id="3.40.50.300">
    <property type="entry name" value="P-loop containing nucleotide triphosphate hydrolases"/>
    <property type="match status" value="1"/>
</dbReference>
<gene>
    <name evidence="4" type="ORF">pipiens_016896</name>
</gene>
<evidence type="ECO:0000313" key="4">
    <source>
        <dbReference type="EMBL" id="KAL1376429.1"/>
    </source>
</evidence>
<dbReference type="Pfam" id="PF00004">
    <property type="entry name" value="AAA"/>
    <property type="match status" value="1"/>
</dbReference>
<sequence>MDYDENANLAPGYVAAVTTAIKRMLPERERQQLLVERRKTDQDRLKQLAKKVVVDDKVSDGIGEPASVHSCTSVTAELRSNPSLSARTRVPELAVEYYTVLRAQAKGPHGWSREFPASRNNASRTSRRCSIRQRSSRRAYSSSTNRVTAQKDMERRIVAQLGRPLRIEEGDKVLVIGATNRRDALDPALRRSGSFEQEIWLETPEREARAWILKITKLEQTIDYDELAGYVGAALLALVTRTAANANSCWSRPFASITWKSCIAKQSRNYSSNLSRRSSTMTKSWRGGISQEYAQRMMTWLRWMMTLRRS</sequence>
<feature type="compositionally biased region" description="Basic residues" evidence="2">
    <location>
        <begin position="125"/>
        <end position="137"/>
    </location>
</feature>
<reference evidence="4 5" key="1">
    <citation type="submission" date="2024-05" db="EMBL/GenBank/DDBJ databases">
        <title>Culex pipiens pipiens assembly and annotation.</title>
        <authorList>
            <person name="Alout H."/>
            <person name="Durand T."/>
        </authorList>
    </citation>
    <scope>NUCLEOTIDE SEQUENCE [LARGE SCALE GENOMIC DNA]</scope>
    <source>
        <strain evidence="4">HA-2024</strain>
        <tissue evidence="4">Whole body</tissue>
    </source>
</reference>
<dbReference type="PANTHER" id="PTHR48470:SF1">
    <property type="entry name" value="CELL DIVISION CONTROL PROTEIN 48 C ISOFORM 1"/>
    <property type="match status" value="1"/>
</dbReference>
<evidence type="ECO:0000256" key="1">
    <source>
        <dbReference type="RuleBase" id="RU003651"/>
    </source>
</evidence>
<protein>
    <recommendedName>
        <fullName evidence="3">ATPase AAA-type core domain-containing protein</fullName>
    </recommendedName>
</protein>
<keyword evidence="1" id="KW-0547">Nucleotide-binding</keyword>
<dbReference type="InterPro" id="IPR003960">
    <property type="entry name" value="ATPase_AAA_CS"/>
</dbReference>
<dbReference type="EMBL" id="JBEHCU010011683">
    <property type="protein sequence ID" value="KAL1376429.1"/>
    <property type="molecule type" value="Genomic_DNA"/>
</dbReference>
<evidence type="ECO:0000313" key="5">
    <source>
        <dbReference type="Proteomes" id="UP001562425"/>
    </source>
</evidence>
<dbReference type="InterPro" id="IPR003959">
    <property type="entry name" value="ATPase_AAA_core"/>
</dbReference>
<evidence type="ECO:0000256" key="2">
    <source>
        <dbReference type="SAM" id="MobiDB-lite"/>
    </source>
</evidence>
<comment type="similarity">
    <text evidence="1">Belongs to the AAA ATPase family.</text>
</comment>
<dbReference type="SUPFAM" id="SSF52540">
    <property type="entry name" value="P-loop containing nucleoside triphosphate hydrolases"/>
    <property type="match status" value="1"/>
</dbReference>
<dbReference type="Proteomes" id="UP001562425">
    <property type="component" value="Unassembled WGS sequence"/>
</dbReference>
<organism evidence="4 5">
    <name type="scientific">Culex pipiens pipiens</name>
    <name type="common">Northern house mosquito</name>
    <dbReference type="NCBI Taxonomy" id="38569"/>
    <lineage>
        <taxon>Eukaryota</taxon>
        <taxon>Metazoa</taxon>
        <taxon>Ecdysozoa</taxon>
        <taxon>Arthropoda</taxon>
        <taxon>Hexapoda</taxon>
        <taxon>Insecta</taxon>
        <taxon>Pterygota</taxon>
        <taxon>Neoptera</taxon>
        <taxon>Endopterygota</taxon>
        <taxon>Diptera</taxon>
        <taxon>Nematocera</taxon>
        <taxon>Culicoidea</taxon>
        <taxon>Culicidae</taxon>
        <taxon>Culicinae</taxon>
        <taxon>Culicini</taxon>
        <taxon>Culex</taxon>
        <taxon>Culex</taxon>
    </lineage>
</organism>
<evidence type="ECO:0000259" key="3">
    <source>
        <dbReference type="Pfam" id="PF00004"/>
    </source>
</evidence>
<comment type="caution">
    <text evidence="4">The sequence shown here is derived from an EMBL/GenBank/DDBJ whole genome shotgun (WGS) entry which is preliminary data.</text>
</comment>